<gene>
    <name evidence="6" type="ORF">L227DRAFT_71725</name>
</gene>
<proteinExistence type="predicted"/>
<evidence type="ECO:0000256" key="5">
    <source>
        <dbReference type="SAM" id="Phobius"/>
    </source>
</evidence>
<protein>
    <submittedName>
        <fullName evidence="6">Uncharacterized protein</fullName>
    </submittedName>
</protein>
<dbReference type="STRING" id="1328759.A0A5C2RM98"/>
<dbReference type="EMBL" id="ML122388">
    <property type="protein sequence ID" value="RPD52220.1"/>
    <property type="molecule type" value="Genomic_DNA"/>
</dbReference>
<evidence type="ECO:0000256" key="1">
    <source>
        <dbReference type="ARBA" id="ARBA00004141"/>
    </source>
</evidence>
<reference evidence="6" key="1">
    <citation type="journal article" date="2018" name="Genome Biol. Evol.">
        <title>Genomics and development of Lentinus tigrinus, a white-rot wood-decaying mushroom with dimorphic fruiting bodies.</title>
        <authorList>
            <person name="Wu B."/>
            <person name="Xu Z."/>
            <person name="Knudson A."/>
            <person name="Carlson A."/>
            <person name="Chen N."/>
            <person name="Kovaka S."/>
            <person name="LaButti K."/>
            <person name="Lipzen A."/>
            <person name="Pennachio C."/>
            <person name="Riley R."/>
            <person name="Schakwitz W."/>
            <person name="Umezawa K."/>
            <person name="Ohm R.A."/>
            <person name="Grigoriev I.V."/>
            <person name="Nagy L.G."/>
            <person name="Gibbons J."/>
            <person name="Hibbett D."/>
        </authorList>
    </citation>
    <scope>NUCLEOTIDE SEQUENCE [LARGE SCALE GENOMIC DNA]</scope>
    <source>
        <strain evidence="6">ALCF2SS1-6</strain>
    </source>
</reference>
<evidence type="ECO:0000313" key="6">
    <source>
        <dbReference type="EMBL" id="RPD52220.1"/>
    </source>
</evidence>
<feature type="transmembrane region" description="Helical" evidence="5">
    <location>
        <begin position="35"/>
        <end position="57"/>
    </location>
</feature>
<evidence type="ECO:0000313" key="7">
    <source>
        <dbReference type="Proteomes" id="UP000313359"/>
    </source>
</evidence>
<comment type="subcellular location">
    <subcellularLocation>
        <location evidence="1">Membrane</location>
        <topology evidence="1">Multi-pass membrane protein</topology>
    </subcellularLocation>
</comment>
<dbReference type="AlphaFoldDB" id="A0A5C2RM98"/>
<dbReference type="GO" id="GO:0016020">
    <property type="term" value="C:membrane"/>
    <property type="evidence" value="ECO:0007669"/>
    <property type="project" value="UniProtKB-SubCell"/>
</dbReference>
<keyword evidence="4 5" id="KW-0472">Membrane</keyword>
<evidence type="ECO:0000256" key="4">
    <source>
        <dbReference type="ARBA" id="ARBA00023136"/>
    </source>
</evidence>
<dbReference type="InterPro" id="IPR005178">
    <property type="entry name" value="Ostalpha/TMEM184C"/>
</dbReference>
<dbReference type="OrthoDB" id="2800788at2759"/>
<keyword evidence="3 5" id="KW-1133">Transmembrane helix</keyword>
<sequence>MSDTNSTLCPSENQSVIDQSTFWDSDGIDWDAHKIGWVVAGCCAVVTLILTAINVSFHARHYTNRGEQRQMYVKLSPNLVSFPPLFPRIFALGFGFFWTWSTTSRPNVREEHLSMTLLPLRPLEQVGRTLYSCGELTEARRCTCKLLCMCCASWQDYMRLQARRCWDRLFVHSVRQDGPCPFPLHICARFWRAEYRPPFLS</sequence>
<dbReference type="Pfam" id="PF03619">
    <property type="entry name" value="Solute_trans_a"/>
    <property type="match status" value="1"/>
</dbReference>
<accession>A0A5C2RM98</accession>
<feature type="transmembrane region" description="Helical" evidence="5">
    <location>
        <begin position="78"/>
        <end position="100"/>
    </location>
</feature>
<evidence type="ECO:0000256" key="3">
    <source>
        <dbReference type="ARBA" id="ARBA00022989"/>
    </source>
</evidence>
<keyword evidence="7" id="KW-1185">Reference proteome</keyword>
<organism evidence="6 7">
    <name type="scientific">Lentinus tigrinus ALCF2SS1-6</name>
    <dbReference type="NCBI Taxonomy" id="1328759"/>
    <lineage>
        <taxon>Eukaryota</taxon>
        <taxon>Fungi</taxon>
        <taxon>Dikarya</taxon>
        <taxon>Basidiomycota</taxon>
        <taxon>Agaricomycotina</taxon>
        <taxon>Agaricomycetes</taxon>
        <taxon>Polyporales</taxon>
        <taxon>Polyporaceae</taxon>
        <taxon>Lentinus</taxon>
    </lineage>
</organism>
<evidence type="ECO:0000256" key="2">
    <source>
        <dbReference type="ARBA" id="ARBA00022692"/>
    </source>
</evidence>
<dbReference type="Proteomes" id="UP000313359">
    <property type="component" value="Unassembled WGS sequence"/>
</dbReference>
<keyword evidence="2 5" id="KW-0812">Transmembrane</keyword>
<name>A0A5C2RM98_9APHY</name>